<evidence type="ECO:0000259" key="5">
    <source>
        <dbReference type="Pfam" id="PF04055"/>
    </source>
</evidence>
<dbReference type="InterPro" id="IPR013785">
    <property type="entry name" value="Aldolase_TIM"/>
</dbReference>
<dbReference type="PANTHER" id="PTHR11228:SF7">
    <property type="entry name" value="PQQA PEPTIDE CYCLASE"/>
    <property type="match status" value="1"/>
</dbReference>
<dbReference type="InterPro" id="IPR058240">
    <property type="entry name" value="rSAM_sf"/>
</dbReference>
<organism evidence="6 7">
    <name type="scientific">Enterocloster alcoholdehydrogenati</name>
    <dbReference type="NCBI Taxonomy" id="2547410"/>
    <lineage>
        <taxon>Bacteria</taxon>
        <taxon>Bacillati</taxon>
        <taxon>Bacillota</taxon>
        <taxon>Clostridia</taxon>
        <taxon>Lachnospirales</taxon>
        <taxon>Lachnospiraceae</taxon>
        <taxon>Enterocloster</taxon>
    </lineage>
</organism>
<dbReference type="CDD" id="cd01335">
    <property type="entry name" value="Radical_SAM"/>
    <property type="match status" value="1"/>
</dbReference>
<dbReference type="Proteomes" id="UP001600894">
    <property type="component" value="Unassembled WGS sequence"/>
</dbReference>
<keyword evidence="2" id="KW-0479">Metal-binding</keyword>
<dbReference type="PANTHER" id="PTHR11228">
    <property type="entry name" value="RADICAL SAM DOMAIN PROTEIN"/>
    <property type="match status" value="1"/>
</dbReference>
<keyword evidence="7" id="KW-1185">Reference proteome</keyword>
<dbReference type="SUPFAM" id="SSF102114">
    <property type="entry name" value="Radical SAM enzymes"/>
    <property type="match status" value="1"/>
</dbReference>
<evidence type="ECO:0000256" key="1">
    <source>
        <dbReference type="ARBA" id="ARBA00022691"/>
    </source>
</evidence>
<accession>A0ABQ0AX00</accession>
<dbReference type="InterPro" id="IPR007197">
    <property type="entry name" value="rSAM"/>
</dbReference>
<dbReference type="Pfam" id="PF04055">
    <property type="entry name" value="Radical_SAM"/>
    <property type="match status" value="1"/>
</dbReference>
<evidence type="ECO:0000256" key="3">
    <source>
        <dbReference type="ARBA" id="ARBA00023004"/>
    </source>
</evidence>
<dbReference type="EMBL" id="BAABXL010000001">
    <property type="protein sequence ID" value="GAA6268560.1"/>
    <property type="molecule type" value="Genomic_DNA"/>
</dbReference>
<evidence type="ECO:0000256" key="2">
    <source>
        <dbReference type="ARBA" id="ARBA00022723"/>
    </source>
</evidence>
<dbReference type="SFLD" id="SFLDS00029">
    <property type="entry name" value="Radical_SAM"/>
    <property type="match status" value="1"/>
</dbReference>
<keyword evidence="1" id="KW-0949">S-adenosyl-L-methionine</keyword>
<gene>
    <name evidence="6" type="ORF">F130042H8_16200</name>
</gene>
<reference evidence="6 7" key="1">
    <citation type="submission" date="2024-04" db="EMBL/GenBank/DDBJ databases">
        <title>Defined microbial consortia suppress multidrug-resistant proinflammatory Enterobacteriaceae via ecological control.</title>
        <authorList>
            <person name="Furuichi M."/>
            <person name="Kawaguchi T."/>
            <person name="Pust M."/>
            <person name="Yasuma K."/>
            <person name="Plichta D."/>
            <person name="Hasegawa N."/>
            <person name="Ohya T."/>
            <person name="Bhattarai S."/>
            <person name="Sasajima S."/>
            <person name="Aoto Y."/>
            <person name="Tuganbaev T."/>
            <person name="Yaginuma M."/>
            <person name="Ueda M."/>
            <person name="Okahashi N."/>
            <person name="Amafuji K."/>
            <person name="Kiridooshi Y."/>
            <person name="Sugita K."/>
            <person name="Strazar M."/>
            <person name="Skelly A."/>
            <person name="Suda W."/>
            <person name="Hattori M."/>
            <person name="Nakamoto N."/>
            <person name="Caballero S."/>
            <person name="Norman J."/>
            <person name="Olle B."/>
            <person name="Tanoue T."/>
            <person name="Arita M."/>
            <person name="Bucci V."/>
            <person name="Atarashi K."/>
            <person name="Xavier R."/>
            <person name="Honda K."/>
        </authorList>
    </citation>
    <scope>NUCLEOTIDE SEQUENCE [LARGE SCALE GENOMIC DNA]</scope>
    <source>
        <strain evidence="7">f13</strain>
    </source>
</reference>
<protein>
    <recommendedName>
        <fullName evidence="5">Radical SAM core domain-containing protein</fullName>
    </recommendedName>
</protein>
<keyword evidence="4" id="KW-0411">Iron-sulfur</keyword>
<comment type="caution">
    <text evidence="6">The sequence shown here is derived from an EMBL/GenBank/DDBJ whole genome shotgun (WGS) entry which is preliminary data.</text>
</comment>
<evidence type="ECO:0000313" key="7">
    <source>
        <dbReference type="Proteomes" id="UP001600894"/>
    </source>
</evidence>
<name>A0ABQ0AX00_9FIRM</name>
<dbReference type="InterPro" id="IPR050377">
    <property type="entry name" value="Radical_SAM_PqqE_MftC-like"/>
</dbReference>
<proteinExistence type="predicted"/>
<feature type="domain" description="Radical SAM core" evidence="5">
    <location>
        <begin position="153"/>
        <end position="275"/>
    </location>
</feature>
<keyword evidence="3" id="KW-0408">Iron</keyword>
<sequence length="407" mass="47028">MRFFCVNMKKERMEEREFMKWNNRGHEFDEVYENIRSCQGFYLFGAGHDGAMVRDILLSRYQTIPVLGFLDNDESKQGGIFKGMPVYAPQKALLSEGAGIIVSFASEMTGEIDRQLSEMGLVLGKDFWHYEEFLSVVAAYAYDEWFVPSISFIPITACNLRCEACLNFTTYCSRFEVRPLEEVKADLDLFFAHIDYIGLLLISGGEPLLYPHLAECMRYIMERYSSKIYSLETVTNGTVTPPSAFLEALRELDIKITVDDYRDALPEYRDSFEKNLELLLKYGGGEKVISKKYDTWIDLYPYSQKEKTPEELTEKYSRCHVPWQEYYKGRLYTCNYASFAAKAGITPPIDAAETYDLRAHTRKNVKEAAEFRAGYSQKGYAQFCRQCAGYVEINPHKVRPAVQKREE</sequence>
<dbReference type="Gene3D" id="3.20.20.70">
    <property type="entry name" value="Aldolase class I"/>
    <property type="match status" value="1"/>
</dbReference>
<evidence type="ECO:0000313" key="6">
    <source>
        <dbReference type="EMBL" id="GAA6268560.1"/>
    </source>
</evidence>
<evidence type="ECO:0000256" key="4">
    <source>
        <dbReference type="ARBA" id="ARBA00023014"/>
    </source>
</evidence>